<keyword evidence="6 11" id="KW-0274">FAD</keyword>
<evidence type="ECO:0000256" key="7">
    <source>
        <dbReference type="ARBA" id="ARBA00022975"/>
    </source>
</evidence>
<gene>
    <name evidence="11" type="primary">pyrK</name>
    <name evidence="15" type="ORF">B4110_1222</name>
</gene>
<dbReference type="PATRIC" id="fig|153151.4.peg.3609"/>
<sequence length="257" mass="28180">MMKQEQMTVVRHKPIAKNIYELTLSGYLVEEMNAPGQFVHVKVTSQADPLLRRPLSLCRIDKDAMECTLIYRKQGIGTTLLSQKHPGETVDVLGPLGNGFPLDAAQTGRRALLVGGGIGVPPLYELAKQLVKKGVIVTNVLGFQTKEVAFYEQEFSEFGETYVATVDGSYGTKGFVTDVIHERAISFDVLYACGPKPMLKALEQMFPDKEVYLSLEERMGCGIGACFACVCRVPNSETAYKKVCCDGPVFKAGEVVL</sequence>
<comment type="pathway">
    <text evidence="11">Pyrimidine metabolism; UMP biosynthesis via de novo pathway; orotate from (S)-dihydroorotate (NAD(+) route): step 1/1.</text>
</comment>
<keyword evidence="7 11" id="KW-0665">Pyrimidine biosynthesis</keyword>
<dbReference type="GO" id="GO:0051537">
    <property type="term" value="F:2 iron, 2 sulfur cluster binding"/>
    <property type="evidence" value="ECO:0007669"/>
    <property type="project" value="UniProtKB-KW"/>
</dbReference>
<evidence type="ECO:0000256" key="12">
    <source>
        <dbReference type="PIRSR" id="PIRSR006816-1"/>
    </source>
</evidence>
<organism evidence="15 16">
    <name type="scientific">Parageobacillus toebii</name>
    <dbReference type="NCBI Taxonomy" id="153151"/>
    <lineage>
        <taxon>Bacteria</taxon>
        <taxon>Bacillati</taxon>
        <taxon>Bacillota</taxon>
        <taxon>Bacilli</taxon>
        <taxon>Bacillales</taxon>
        <taxon>Anoxybacillaceae</taxon>
        <taxon>Parageobacillus</taxon>
    </lineage>
</organism>
<keyword evidence="9 11" id="KW-0408">Iron</keyword>
<dbReference type="InterPro" id="IPR017927">
    <property type="entry name" value="FAD-bd_FR_type"/>
</dbReference>
<dbReference type="GO" id="GO:0044205">
    <property type="term" value="P:'de novo' UMP biosynthetic process"/>
    <property type="evidence" value="ECO:0007669"/>
    <property type="project" value="UniProtKB-UniRule"/>
</dbReference>
<dbReference type="GO" id="GO:0016491">
    <property type="term" value="F:oxidoreductase activity"/>
    <property type="evidence" value="ECO:0007669"/>
    <property type="project" value="UniProtKB-KW"/>
</dbReference>
<protein>
    <recommendedName>
        <fullName evidence="11">Dihydroorotate dehydrogenase B (NAD(+)), electron transfer subunit</fullName>
    </recommendedName>
    <alternativeName>
        <fullName evidence="11">Dihydroorotate oxidase B, electron transfer subunit</fullName>
    </alternativeName>
</protein>
<dbReference type="PROSITE" id="PS51384">
    <property type="entry name" value="FAD_FR"/>
    <property type="match status" value="1"/>
</dbReference>
<evidence type="ECO:0000256" key="1">
    <source>
        <dbReference type="ARBA" id="ARBA00006422"/>
    </source>
</evidence>
<dbReference type="SUPFAM" id="SSF63380">
    <property type="entry name" value="Riboflavin synthase domain-like"/>
    <property type="match status" value="1"/>
</dbReference>
<dbReference type="NCBIfam" id="NF000797">
    <property type="entry name" value="PRK00054.1-2"/>
    <property type="match status" value="1"/>
</dbReference>
<evidence type="ECO:0000313" key="16">
    <source>
        <dbReference type="Proteomes" id="UP000075324"/>
    </source>
</evidence>
<evidence type="ECO:0000256" key="8">
    <source>
        <dbReference type="ARBA" id="ARBA00022982"/>
    </source>
</evidence>
<comment type="subunit">
    <text evidence="11">Heterotetramer of 2 PyrK and 2 PyrD type B subunits.</text>
</comment>
<dbReference type="Gene3D" id="2.10.240.10">
    <property type="entry name" value="Dihydroorotate dehydrogenase, electron transfer subunit"/>
    <property type="match status" value="1"/>
</dbReference>
<keyword evidence="3 11" id="KW-0285">Flavoprotein</keyword>
<dbReference type="PANTHER" id="PTHR43513">
    <property type="entry name" value="DIHYDROOROTATE DEHYDROGENASE B (NAD(+)), ELECTRON TRANSFER SUBUNIT"/>
    <property type="match status" value="1"/>
</dbReference>
<keyword evidence="10 11" id="KW-0411">Iron-sulfur</keyword>
<feature type="binding site" evidence="11 13">
    <location>
        <position position="226"/>
    </location>
    <ligand>
        <name>[2Fe-2S] cluster</name>
        <dbReference type="ChEBI" id="CHEBI:190135"/>
    </ligand>
</feature>
<dbReference type="EMBL" id="LQYW01000062">
    <property type="protein sequence ID" value="KYD29652.1"/>
    <property type="molecule type" value="Genomic_DNA"/>
</dbReference>
<keyword evidence="4 11" id="KW-0001">2Fe-2S</keyword>
<keyword evidence="8 11" id="KW-0249">Electron transport</keyword>
<dbReference type="GO" id="GO:0046872">
    <property type="term" value="F:metal ion binding"/>
    <property type="evidence" value="ECO:0007669"/>
    <property type="project" value="UniProtKB-KW"/>
</dbReference>
<dbReference type="Pfam" id="PF10418">
    <property type="entry name" value="DHODB_Fe-S_bind"/>
    <property type="match status" value="1"/>
</dbReference>
<dbReference type="InterPro" id="IPR023455">
    <property type="entry name" value="Dihydroorotate_DHASE_ETsu"/>
</dbReference>
<evidence type="ECO:0000256" key="2">
    <source>
        <dbReference type="ARBA" id="ARBA00022448"/>
    </source>
</evidence>
<keyword evidence="15" id="KW-0560">Oxidoreductase</keyword>
<comment type="cofactor">
    <cofactor evidence="13">
        <name>[2Fe-2S] cluster</name>
        <dbReference type="ChEBI" id="CHEBI:190135"/>
    </cofactor>
    <text evidence="13">Binds 1 [2Fe-2S] cluster per subunit.</text>
</comment>
<feature type="binding site" evidence="11 13">
    <location>
        <position position="229"/>
    </location>
    <ligand>
        <name>[2Fe-2S] cluster</name>
        <dbReference type="ChEBI" id="CHEBI:190135"/>
    </ligand>
</feature>
<evidence type="ECO:0000256" key="10">
    <source>
        <dbReference type="ARBA" id="ARBA00023014"/>
    </source>
</evidence>
<dbReference type="InterPro" id="IPR012165">
    <property type="entry name" value="Cyt_c3_hydrogenase_gsu"/>
</dbReference>
<evidence type="ECO:0000256" key="11">
    <source>
        <dbReference type="HAMAP-Rule" id="MF_01211"/>
    </source>
</evidence>
<dbReference type="InterPro" id="IPR050353">
    <property type="entry name" value="PyrK_electron_transfer"/>
</dbReference>
<dbReference type="HAMAP" id="MF_01211">
    <property type="entry name" value="DHODB_Fe_S_bind"/>
    <property type="match status" value="1"/>
</dbReference>
<dbReference type="CDD" id="cd06218">
    <property type="entry name" value="DHOD_e_trans"/>
    <property type="match status" value="1"/>
</dbReference>
<comment type="similarity">
    <text evidence="1 11">Belongs to the PyrK family.</text>
</comment>
<comment type="function">
    <text evidence="11">Responsible for channeling the electrons from the oxidation of dihydroorotate from the FMN redox center in the PyrD type B subunit to the ultimate electron acceptor NAD(+).</text>
</comment>
<feature type="binding site" evidence="11 12">
    <location>
        <begin position="53"/>
        <end position="56"/>
    </location>
    <ligand>
        <name>FAD</name>
        <dbReference type="ChEBI" id="CHEBI:57692"/>
    </ligand>
</feature>
<feature type="binding site" evidence="11 13">
    <location>
        <position position="244"/>
    </location>
    <ligand>
        <name>[2Fe-2S] cluster</name>
        <dbReference type="ChEBI" id="CHEBI:190135"/>
    </ligand>
</feature>
<name>A0A150MZ69_9BACL</name>
<feature type="binding site" evidence="11 12">
    <location>
        <begin position="70"/>
        <end position="72"/>
    </location>
    <ligand>
        <name>FAD</name>
        <dbReference type="ChEBI" id="CHEBI:57692"/>
    </ligand>
</feature>
<evidence type="ECO:0000256" key="13">
    <source>
        <dbReference type="PIRSR" id="PIRSR006816-2"/>
    </source>
</evidence>
<evidence type="ECO:0000256" key="3">
    <source>
        <dbReference type="ARBA" id="ARBA00022630"/>
    </source>
</evidence>
<dbReference type="GO" id="GO:0050660">
    <property type="term" value="F:flavin adenine dinucleotide binding"/>
    <property type="evidence" value="ECO:0007669"/>
    <property type="project" value="InterPro"/>
</dbReference>
<evidence type="ECO:0000256" key="4">
    <source>
        <dbReference type="ARBA" id="ARBA00022714"/>
    </source>
</evidence>
<dbReference type="InterPro" id="IPR037117">
    <property type="entry name" value="Dihydroorotate_DH_ele_sf"/>
</dbReference>
<dbReference type="InterPro" id="IPR019480">
    <property type="entry name" value="Dihydroorotate_DH_Fe-S-bd"/>
</dbReference>
<dbReference type="InterPro" id="IPR001433">
    <property type="entry name" value="OxRdtase_FAD/NAD-bd"/>
</dbReference>
<evidence type="ECO:0000256" key="6">
    <source>
        <dbReference type="ARBA" id="ARBA00022827"/>
    </source>
</evidence>
<accession>A0A150MZ69</accession>
<evidence type="ECO:0000256" key="5">
    <source>
        <dbReference type="ARBA" id="ARBA00022723"/>
    </source>
</evidence>
<dbReference type="AlphaFoldDB" id="A0A150MZ69"/>
<feature type="binding site" evidence="11 13">
    <location>
        <position position="221"/>
    </location>
    <ligand>
        <name>[2Fe-2S] cluster</name>
        <dbReference type="ChEBI" id="CHEBI:190135"/>
    </ligand>
</feature>
<evidence type="ECO:0000256" key="9">
    <source>
        <dbReference type="ARBA" id="ARBA00023004"/>
    </source>
</evidence>
<dbReference type="Gene3D" id="3.40.50.80">
    <property type="entry name" value="Nucleotide-binding domain of ferredoxin-NADP reductase (FNR) module"/>
    <property type="match status" value="1"/>
</dbReference>
<dbReference type="PANTHER" id="PTHR43513:SF3">
    <property type="entry name" value="DIHYDROOROTATE DEHYDROGENASE B (NAD(+)), ELECTRON TRANSFER SUBUNIT-RELATED"/>
    <property type="match status" value="1"/>
</dbReference>
<dbReference type="PIRSF" id="PIRSF006816">
    <property type="entry name" value="Cyc3_hyd_g"/>
    <property type="match status" value="1"/>
</dbReference>
<proteinExistence type="inferred from homology"/>
<dbReference type="GO" id="GO:0009055">
    <property type="term" value="F:electron transfer activity"/>
    <property type="evidence" value="ECO:0007669"/>
    <property type="project" value="UniProtKB-UniRule"/>
</dbReference>
<dbReference type="FunFam" id="3.40.50.80:FF:000017">
    <property type="entry name" value="Dihydroorotate dehydrogenase B (NAD(+)), electron transfer subunit"/>
    <property type="match status" value="1"/>
</dbReference>
<dbReference type="UniPathway" id="UPA00070">
    <property type="reaction ID" value="UER00945"/>
</dbReference>
<keyword evidence="2 11" id="KW-0813">Transport</keyword>
<evidence type="ECO:0000259" key="14">
    <source>
        <dbReference type="PROSITE" id="PS51384"/>
    </source>
</evidence>
<comment type="cofactor">
    <cofactor evidence="11 12">
        <name>FAD</name>
        <dbReference type="ChEBI" id="CHEBI:57692"/>
    </cofactor>
    <text evidence="11 12">Binds 1 FAD per subunit.</text>
</comment>
<dbReference type="InterPro" id="IPR039261">
    <property type="entry name" value="FNR_nucleotide-bd"/>
</dbReference>
<evidence type="ECO:0000313" key="15">
    <source>
        <dbReference type="EMBL" id="KYD29652.1"/>
    </source>
</evidence>
<comment type="caution">
    <text evidence="15">The sequence shown here is derived from an EMBL/GenBank/DDBJ whole genome shotgun (WGS) entry which is preliminary data.</text>
</comment>
<dbReference type="InterPro" id="IPR017938">
    <property type="entry name" value="Riboflavin_synthase-like_b-brl"/>
</dbReference>
<feature type="domain" description="FAD-binding FR-type" evidence="14">
    <location>
        <begin position="2"/>
        <end position="102"/>
    </location>
</feature>
<feature type="binding site" evidence="11 12">
    <location>
        <begin position="77"/>
        <end position="78"/>
    </location>
    <ligand>
        <name>FAD</name>
        <dbReference type="ChEBI" id="CHEBI:57692"/>
    </ligand>
</feature>
<comment type="cofactor">
    <cofactor evidence="11">
        <name>[2Fe-2S] cluster</name>
        <dbReference type="ChEBI" id="CHEBI:190135"/>
    </cofactor>
    <text evidence="11">Binds 1 [2Fe-2S] cluster per subunit.</text>
</comment>
<keyword evidence="5 11" id="KW-0479">Metal-binding</keyword>
<dbReference type="PRINTS" id="PR00409">
    <property type="entry name" value="PHDIOXRDTASE"/>
</dbReference>
<dbReference type="Gene3D" id="2.40.30.10">
    <property type="entry name" value="Translation factors"/>
    <property type="match status" value="1"/>
</dbReference>
<dbReference type="RefSeq" id="WP_062678251.1">
    <property type="nucleotide sequence ID" value="NZ_LQYW01000062.1"/>
</dbReference>
<dbReference type="SUPFAM" id="SSF52343">
    <property type="entry name" value="Ferredoxin reductase-like, C-terminal NADP-linked domain"/>
    <property type="match status" value="1"/>
</dbReference>
<dbReference type="Pfam" id="PF00175">
    <property type="entry name" value="NAD_binding_1"/>
    <property type="match status" value="1"/>
</dbReference>
<dbReference type="Proteomes" id="UP000075324">
    <property type="component" value="Unassembled WGS sequence"/>
</dbReference>
<dbReference type="NCBIfam" id="NF000799">
    <property type="entry name" value="PRK00054.1-4"/>
    <property type="match status" value="1"/>
</dbReference>
<reference evidence="15 16" key="1">
    <citation type="submission" date="2016-01" db="EMBL/GenBank/DDBJ databases">
        <title>Draft Genome Sequences of Seven Thermophilic Sporeformers Isolated from Foods.</title>
        <authorList>
            <person name="Berendsen E.M."/>
            <person name="Wells-Bennik M.H."/>
            <person name="Krawcyk A.O."/>
            <person name="De Jong A."/>
            <person name="Holsappel S."/>
            <person name="Eijlander R.T."/>
            <person name="Kuipers O.P."/>
        </authorList>
    </citation>
    <scope>NUCLEOTIDE SEQUENCE [LARGE SCALE GENOMIC DNA]</scope>
    <source>
        <strain evidence="15 16">B4110</strain>
    </source>
</reference>